<evidence type="ECO:0000313" key="1">
    <source>
        <dbReference type="EMBL" id="KXB35331.1"/>
    </source>
</evidence>
<comment type="caution">
    <text evidence="1">The sequence shown here is derived from an EMBL/GenBank/DDBJ whole genome shotgun (WGS) entry which is preliminary data.</text>
</comment>
<protein>
    <submittedName>
        <fullName evidence="1">Uncharacterized protein</fullName>
    </submittedName>
</protein>
<dbReference type="OrthoDB" id="8530571at2"/>
<proteinExistence type="predicted"/>
<evidence type="ECO:0000313" key="2">
    <source>
        <dbReference type="Proteomes" id="UP000070675"/>
    </source>
</evidence>
<dbReference type="Proteomes" id="UP000070675">
    <property type="component" value="Unassembled WGS sequence"/>
</dbReference>
<dbReference type="RefSeq" id="WP_066304813.1">
    <property type="nucleotide sequence ID" value="NZ_KQ959486.1"/>
</dbReference>
<gene>
    <name evidence="1" type="ORF">HMPREF3192_00416</name>
</gene>
<organism evidence="1 2">
    <name type="scientific">Atopobium deltae</name>
    <dbReference type="NCBI Taxonomy" id="1393034"/>
    <lineage>
        <taxon>Bacteria</taxon>
        <taxon>Bacillati</taxon>
        <taxon>Actinomycetota</taxon>
        <taxon>Coriobacteriia</taxon>
        <taxon>Coriobacteriales</taxon>
        <taxon>Atopobiaceae</taxon>
        <taxon>Atopobium</taxon>
    </lineage>
</organism>
<keyword evidence="2" id="KW-1185">Reference proteome</keyword>
<dbReference type="PATRIC" id="fig|1393034.3.peg.401"/>
<sequence length="71" mass="8268">MKYDVDYDFPYERTKEGTPIVPAGTYEQDGLYVLPNGRYMPPGAYYYPESGCDIIYEPIRLDLSSLDRLEF</sequence>
<dbReference type="STRING" id="1393034.HMPREF3192_00416"/>
<accession>A0A133XWM8</accession>
<reference evidence="2" key="1">
    <citation type="submission" date="2016-01" db="EMBL/GenBank/DDBJ databases">
        <authorList>
            <person name="Mitreva M."/>
            <person name="Pepin K.H."/>
            <person name="Mihindukulasuriya K.A."/>
            <person name="Fulton R."/>
            <person name="Fronick C."/>
            <person name="O'Laughlin M."/>
            <person name="Miner T."/>
            <person name="Herter B."/>
            <person name="Rosa B.A."/>
            <person name="Cordes M."/>
            <person name="Tomlinson C."/>
            <person name="Wollam A."/>
            <person name="Palsikar V.B."/>
            <person name="Mardis E.R."/>
            <person name="Wilson R.K."/>
        </authorList>
    </citation>
    <scope>NUCLEOTIDE SEQUENCE [LARGE SCALE GENOMIC DNA]</scope>
    <source>
        <strain evidence="2">DNF00019</strain>
    </source>
</reference>
<name>A0A133XWM8_9ACTN</name>
<dbReference type="EMBL" id="LSCR01000005">
    <property type="protein sequence ID" value="KXB35331.1"/>
    <property type="molecule type" value="Genomic_DNA"/>
</dbReference>
<dbReference type="AlphaFoldDB" id="A0A133XWM8"/>